<sequence length="304" mass="33124">MRFLSYTVVFCACLLIGSSFAYAEPVAGASEGDDAPVAMARVGEHEITVEQFMQFLTKNPGRVQEATTPEGKGKLLRTLVEVELVRQAMLDAGSISETSTPEEQKIALAQLAAAKFPLPPAPDEDALREYYEHNKDLFGIPASVRLSQIQLRVPEGASEEEKAAVRARAEAVLERLEAGESFAELASSLTENPRAKGTDGDLGFVWRDGHEWLESALEGVEVGQHTAVLESPVGFDILMLTDEREAVITPFEQARDSVVQRIQAEGQEKARQAYVASLAKSAKVELLVDDLKTAYPNGLFETSE</sequence>
<proteinExistence type="inferred from homology"/>
<evidence type="ECO:0000256" key="1">
    <source>
        <dbReference type="ARBA" id="ARBA00000971"/>
    </source>
</evidence>
<comment type="similarity">
    <text evidence="2">Belongs to the PpiC/parvulin rotamase family.</text>
</comment>
<dbReference type="PANTHER" id="PTHR47245">
    <property type="entry name" value="PEPTIDYLPROLYL ISOMERASE"/>
    <property type="match status" value="1"/>
</dbReference>
<evidence type="ECO:0000259" key="7">
    <source>
        <dbReference type="PROSITE" id="PS50198"/>
    </source>
</evidence>
<feature type="signal peptide" evidence="6">
    <location>
        <begin position="1"/>
        <end position="23"/>
    </location>
</feature>
<protein>
    <recommendedName>
        <fullName evidence="3">peptidylprolyl isomerase</fullName>
        <ecNumber evidence="3">5.2.1.8</ecNumber>
    </recommendedName>
</protein>
<keyword evidence="4 5" id="KW-0697">Rotamase</keyword>
<dbReference type="InterPro" id="IPR046357">
    <property type="entry name" value="PPIase_dom_sf"/>
</dbReference>
<name>F9U9C7_9GAMM</name>
<evidence type="ECO:0000256" key="2">
    <source>
        <dbReference type="ARBA" id="ARBA00007656"/>
    </source>
</evidence>
<dbReference type="GO" id="GO:0003755">
    <property type="term" value="F:peptidyl-prolyl cis-trans isomerase activity"/>
    <property type="evidence" value="ECO:0007669"/>
    <property type="project" value="UniProtKB-KW"/>
</dbReference>
<dbReference type="OrthoDB" id="9812372at2"/>
<dbReference type="InterPro" id="IPR050245">
    <property type="entry name" value="PrsA_foldase"/>
</dbReference>
<dbReference type="SUPFAM" id="SSF54534">
    <property type="entry name" value="FKBP-like"/>
    <property type="match status" value="1"/>
</dbReference>
<dbReference type="STRING" id="768671.ThimaDRAFT_1529"/>
<dbReference type="Gene3D" id="3.10.50.40">
    <property type="match status" value="1"/>
</dbReference>
<evidence type="ECO:0000256" key="3">
    <source>
        <dbReference type="ARBA" id="ARBA00013194"/>
    </source>
</evidence>
<evidence type="ECO:0000313" key="8">
    <source>
        <dbReference type="EMBL" id="EGV19385.1"/>
    </source>
</evidence>
<evidence type="ECO:0000256" key="6">
    <source>
        <dbReference type="SAM" id="SignalP"/>
    </source>
</evidence>
<dbReference type="Pfam" id="PF13145">
    <property type="entry name" value="Rotamase_2"/>
    <property type="match status" value="1"/>
</dbReference>
<evidence type="ECO:0000256" key="4">
    <source>
        <dbReference type="ARBA" id="ARBA00023110"/>
    </source>
</evidence>
<dbReference type="PANTHER" id="PTHR47245:SF2">
    <property type="entry name" value="PEPTIDYL-PROLYL CIS-TRANS ISOMERASE HP_0175-RELATED"/>
    <property type="match status" value="1"/>
</dbReference>
<feature type="chain" id="PRO_5007914501" description="peptidylprolyl isomerase" evidence="6">
    <location>
        <begin position="24"/>
        <end position="304"/>
    </location>
</feature>
<dbReference type="InterPro" id="IPR027304">
    <property type="entry name" value="Trigger_fact/SurA_dom_sf"/>
</dbReference>
<dbReference type="EC" id="5.2.1.8" evidence="3"/>
<dbReference type="AlphaFoldDB" id="F9U9C7"/>
<accession>F9U9C7</accession>
<dbReference type="eggNOG" id="COG0760">
    <property type="taxonomic scope" value="Bacteria"/>
</dbReference>
<organism evidence="8 9">
    <name type="scientific">Thiocapsa marina 5811</name>
    <dbReference type="NCBI Taxonomy" id="768671"/>
    <lineage>
        <taxon>Bacteria</taxon>
        <taxon>Pseudomonadati</taxon>
        <taxon>Pseudomonadota</taxon>
        <taxon>Gammaproteobacteria</taxon>
        <taxon>Chromatiales</taxon>
        <taxon>Chromatiaceae</taxon>
        <taxon>Thiocapsa</taxon>
    </lineage>
</organism>
<dbReference type="PROSITE" id="PS50198">
    <property type="entry name" value="PPIC_PPIASE_2"/>
    <property type="match status" value="1"/>
</dbReference>
<reference evidence="8 9" key="1">
    <citation type="submission" date="2011-06" db="EMBL/GenBank/DDBJ databases">
        <title>The draft genome of Thiocapsa marina 5811.</title>
        <authorList>
            <consortium name="US DOE Joint Genome Institute (JGI-PGF)"/>
            <person name="Lucas S."/>
            <person name="Han J."/>
            <person name="Cheng J.-F."/>
            <person name="Goodwin L."/>
            <person name="Pitluck S."/>
            <person name="Peters L."/>
            <person name="Land M.L."/>
            <person name="Hauser L."/>
            <person name="Vogl K."/>
            <person name="Liu Z."/>
            <person name="Imhoff J."/>
            <person name="Thiel V."/>
            <person name="Frigaard N.-U."/>
            <person name="Bryant D."/>
            <person name="Woyke T.J."/>
        </authorList>
    </citation>
    <scope>NUCLEOTIDE SEQUENCE [LARGE SCALE GENOMIC DNA]</scope>
    <source>
        <strain evidence="8 9">5811</strain>
    </source>
</reference>
<dbReference type="InterPro" id="IPR000297">
    <property type="entry name" value="PPIase_PpiC"/>
</dbReference>
<comment type="catalytic activity">
    <reaction evidence="1">
        <text>[protein]-peptidylproline (omega=180) = [protein]-peptidylproline (omega=0)</text>
        <dbReference type="Rhea" id="RHEA:16237"/>
        <dbReference type="Rhea" id="RHEA-COMP:10747"/>
        <dbReference type="Rhea" id="RHEA-COMP:10748"/>
        <dbReference type="ChEBI" id="CHEBI:83833"/>
        <dbReference type="ChEBI" id="CHEBI:83834"/>
        <dbReference type="EC" id="5.2.1.8"/>
    </reaction>
</comment>
<dbReference type="SUPFAM" id="SSF109998">
    <property type="entry name" value="Triger factor/SurA peptide-binding domain-like"/>
    <property type="match status" value="1"/>
</dbReference>
<feature type="domain" description="PpiC" evidence="7">
    <location>
        <begin position="141"/>
        <end position="242"/>
    </location>
</feature>
<evidence type="ECO:0000256" key="5">
    <source>
        <dbReference type="PROSITE-ProRule" id="PRU00278"/>
    </source>
</evidence>
<dbReference type="RefSeq" id="WP_007192406.1">
    <property type="nucleotide sequence ID" value="NZ_AFWV01000004.1"/>
</dbReference>
<keyword evidence="9" id="KW-1185">Reference proteome</keyword>
<dbReference type="EMBL" id="AFWV01000004">
    <property type="protein sequence ID" value="EGV19385.1"/>
    <property type="molecule type" value="Genomic_DNA"/>
</dbReference>
<evidence type="ECO:0000313" key="9">
    <source>
        <dbReference type="Proteomes" id="UP000005459"/>
    </source>
</evidence>
<keyword evidence="6" id="KW-0732">Signal</keyword>
<keyword evidence="5 8" id="KW-0413">Isomerase</keyword>
<dbReference type="Proteomes" id="UP000005459">
    <property type="component" value="Unassembled WGS sequence"/>
</dbReference>
<dbReference type="PATRIC" id="fig|768671.3.peg.1628"/>
<gene>
    <name evidence="8" type="ORF">ThimaDRAFT_1529</name>
</gene>